<dbReference type="SUPFAM" id="SSF56112">
    <property type="entry name" value="Protein kinase-like (PK-like)"/>
    <property type="match status" value="1"/>
</dbReference>
<keyword evidence="1" id="KW-0472">Membrane</keyword>
<dbReference type="EMBL" id="UYRT01081749">
    <property type="protein sequence ID" value="VDN24938.1"/>
    <property type="molecule type" value="Genomic_DNA"/>
</dbReference>
<dbReference type="WBParaSite" id="GPUH_0001489601-mRNA-1">
    <property type="protein sequence ID" value="GPUH_0001489601-mRNA-1"/>
    <property type="gene ID" value="GPUH_0001489601"/>
</dbReference>
<accession>A0A183E1N6</accession>
<dbReference type="Gene3D" id="1.10.510.10">
    <property type="entry name" value="Transferase(Phosphotransferase) domain 1"/>
    <property type="match status" value="1"/>
</dbReference>
<dbReference type="Proteomes" id="UP000271098">
    <property type="component" value="Unassembled WGS sequence"/>
</dbReference>
<feature type="transmembrane region" description="Helical" evidence="1">
    <location>
        <begin position="169"/>
        <end position="187"/>
    </location>
</feature>
<evidence type="ECO:0000313" key="4">
    <source>
        <dbReference type="WBParaSite" id="GPUH_0001489601-mRNA-1"/>
    </source>
</evidence>
<keyword evidence="1" id="KW-0812">Transmembrane</keyword>
<organism evidence="4">
    <name type="scientific">Gongylonema pulchrum</name>
    <dbReference type="NCBI Taxonomy" id="637853"/>
    <lineage>
        <taxon>Eukaryota</taxon>
        <taxon>Metazoa</taxon>
        <taxon>Ecdysozoa</taxon>
        <taxon>Nematoda</taxon>
        <taxon>Chromadorea</taxon>
        <taxon>Rhabditida</taxon>
        <taxon>Spirurina</taxon>
        <taxon>Spiruromorpha</taxon>
        <taxon>Spiruroidea</taxon>
        <taxon>Gongylonematidae</taxon>
        <taxon>Gongylonema</taxon>
    </lineage>
</organism>
<proteinExistence type="predicted"/>
<protein>
    <submittedName>
        <fullName evidence="4">Protein kinase domain-containing protein</fullName>
    </submittedName>
</protein>
<reference evidence="4" key="1">
    <citation type="submission" date="2016-06" db="UniProtKB">
        <authorList>
            <consortium name="WormBaseParasite"/>
        </authorList>
    </citation>
    <scope>IDENTIFICATION</scope>
</reference>
<keyword evidence="1" id="KW-1133">Transmembrane helix</keyword>
<reference evidence="2 3" key="2">
    <citation type="submission" date="2018-11" db="EMBL/GenBank/DDBJ databases">
        <authorList>
            <consortium name="Pathogen Informatics"/>
        </authorList>
    </citation>
    <scope>NUCLEOTIDE SEQUENCE [LARGE SCALE GENOMIC DNA]</scope>
</reference>
<dbReference type="AlphaFoldDB" id="A0A183E1N6"/>
<dbReference type="InterPro" id="IPR050235">
    <property type="entry name" value="CK1_Ser-Thr_kinase"/>
</dbReference>
<keyword evidence="3" id="KW-1185">Reference proteome</keyword>
<evidence type="ECO:0000256" key="1">
    <source>
        <dbReference type="SAM" id="Phobius"/>
    </source>
</evidence>
<gene>
    <name evidence="2" type="ORF">GPUH_LOCUS14877</name>
</gene>
<name>A0A183E1N6_9BILA</name>
<dbReference type="InterPro" id="IPR011009">
    <property type="entry name" value="Kinase-like_dom_sf"/>
</dbReference>
<evidence type="ECO:0000313" key="3">
    <source>
        <dbReference type="Proteomes" id="UP000271098"/>
    </source>
</evidence>
<sequence length="261" mass="30071">MFTPLFLKPEKCPNARNKLGSLCRVIPAPLALMVGVGCIRALAALNRAGYVNRFVTPYNFAVTNPPTRENILHGIIITDLSAALPWPLKPRVFVPFIGTYRYSSVRAHWGREQGPSDDIISVIFMVAEWLHGKLPWRSLGFDEDRICFIKTYFYKTKAFKKLPREIRGVYKYLLIFLPLAFASVLLIKHTSKYIRIASAERFTDCAEIRIWEIYRKMYEVACTTAIDFKWVIGEFGKALNKRDPNGEYQIPSWLLIEQTDE</sequence>
<evidence type="ECO:0000313" key="2">
    <source>
        <dbReference type="EMBL" id="VDN24938.1"/>
    </source>
</evidence>
<dbReference type="OrthoDB" id="5773790at2759"/>
<dbReference type="PANTHER" id="PTHR11909">
    <property type="entry name" value="CASEIN KINASE-RELATED"/>
    <property type="match status" value="1"/>
</dbReference>